<evidence type="ECO:0000256" key="3">
    <source>
        <dbReference type="ARBA" id="ARBA00022764"/>
    </source>
</evidence>
<dbReference type="STRING" id="695939.SAMN00790413_03882"/>
<evidence type="ECO:0000256" key="5">
    <source>
        <dbReference type="SAM" id="Phobius"/>
    </source>
</evidence>
<keyword evidence="3" id="KW-0574">Periplasm</keyword>
<keyword evidence="5" id="KW-1133">Transmembrane helix</keyword>
<accession>A0A1W1U9H4</accession>
<dbReference type="InterPro" id="IPR012902">
    <property type="entry name" value="N_methyl_site"/>
</dbReference>
<keyword evidence="7" id="KW-1185">Reference proteome</keyword>
<evidence type="ECO:0000256" key="4">
    <source>
        <dbReference type="ARBA" id="ARBA00023237"/>
    </source>
</evidence>
<gene>
    <name evidence="6" type="ORF">SAMN00790413_03882</name>
</gene>
<proteinExistence type="predicted"/>
<reference evidence="6 7" key="1">
    <citation type="submission" date="2017-04" db="EMBL/GenBank/DDBJ databases">
        <authorList>
            <person name="Afonso C.L."/>
            <person name="Miller P.J."/>
            <person name="Scott M.A."/>
            <person name="Spackman E."/>
            <person name="Goraichik I."/>
            <person name="Dimitrov K.M."/>
            <person name="Suarez D.L."/>
            <person name="Swayne D.E."/>
        </authorList>
    </citation>
    <scope>NUCLEOTIDE SEQUENCE [LARGE SCALE GENOMIC DNA]</scope>
    <source>
        <strain evidence="6 7">KR-140</strain>
    </source>
</reference>
<dbReference type="NCBIfam" id="TIGR02532">
    <property type="entry name" value="IV_pilin_GFxxxE"/>
    <property type="match status" value="1"/>
</dbReference>
<dbReference type="GO" id="GO:0042597">
    <property type="term" value="C:periplasmic space"/>
    <property type="evidence" value="ECO:0007669"/>
    <property type="project" value="UniProtKB-SubCell"/>
</dbReference>
<dbReference type="EMBL" id="FWWU01000001">
    <property type="protein sequence ID" value="SMB77727.1"/>
    <property type="molecule type" value="Genomic_DNA"/>
</dbReference>
<dbReference type="PROSITE" id="PS00409">
    <property type="entry name" value="PROKAR_NTER_METHYL"/>
    <property type="match status" value="1"/>
</dbReference>
<evidence type="ECO:0000313" key="6">
    <source>
        <dbReference type="EMBL" id="SMB77727.1"/>
    </source>
</evidence>
<protein>
    <submittedName>
        <fullName evidence="6">Prepilin-type N-terminal cleavage/methylation domain-containing protein</fullName>
    </submittedName>
</protein>
<keyword evidence="5" id="KW-0812">Transmembrane</keyword>
<name>A0A1W1U9H4_9DEIO</name>
<dbReference type="Pfam" id="PF07963">
    <property type="entry name" value="N_methyl"/>
    <property type="match status" value="1"/>
</dbReference>
<dbReference type="AlphaFoldDB" id="A0A1W1U9H4"/>
<dbReference type="RefSeq" id="WP_084044945.1">
    <property type="nucleotide sequence ID" value="NZ_FWWU01000001.1"/>
</dbReference>
<dbReference type="Proteomes" id="UP000192582">
    <property type="component" value="Unassembled WGS sequence"/>
</dbReference>
<dbReference type="InterPro" id="IPR045584">
    <property type="entry name" value="Pilin-like"/>
</dbReference>
<feature type="transmembrane region" description="Helical" evidence="5">
    <location>
        <begin position="12"/>
        <end position="34"/>
    </location>
</feature>
<dbReference type="OrthoDB" id="33201at2"/>
<evidence type="ECO:0000313" key="7">
    <source>
        <dbReference type="Proteomes" id="UP000192582"/>
    </source>
</evidence>
<keyword evidence="4" id="KW-0998">Cell outer membrane</keyword>
<evidence type="ECO:0000256" key="2">
    <source>
        <dbReference type="ARBA" id="ARBA00004418"/>
    </source>
</evidence>
<keyword evidence="5" id="KW-0472">Membrane</keyword>
<dbReference type="SUPFAM" id="SSF54523">
    <property type="entry name" value="Pili subunits"/>
    <property type="match status" value="1"/>
</dbReference>
<comment type="subcellular location">
    <subcellularLocation>
        <location evidence="1">Cell outer membrane</location>
        <topology evidence="1">Single-pass membrane protein</topology>
    </subcellularLocation>
    <subcellularLocation>
        <location evidence="2">Periplasm</location>
    </subcellularLocation>
</comment>
<dbReference type="GO" id="GO:0009279">
    <property type="term" value="C:cell outer membrane"/>
    <property type="evidence" value="ECO:0007669"/>
    <property type="project" value="UniProtKB-SubCell"/>
</dbReference>
<evidence type="ECO:0000256" key="1">
    <source>
        <dbReference type="ARBA" id="ARBA00004203"/>
    </source>
</evidence>
<organism evidence="6 7">
    <name type="scientific">Deinococcus hopiensis KR-140</name>
    <dbReference type="NCBI Taxonomy" id="695939"/>
    <lineage>
        <taxon>Bacteria</taxon>
        <taxon>Thermotogati</taxon>
        <taxon>Deinococcota</taxon>
        <taxon>Deinococci</taxon>
        <taxon>Deinococcales</taxon>
        <taxon>Deinococcaceae</taxon>
        <taxon>Deinococcus</taxon>
    </lineage>
</organism>
<sequence>MKLSQGFTLIEAIVSLLILGVIMSAFVPIFLNNLKMNTESERISQATSAIESFFDKLRTAPVNKIPTSGVGQEDISVNGVIYKIEATYCRNASLCTDNSRMVTAKALFNNRSIASAETIFTEVNYAKP</sequence>
<dbReference type="Gene3D" id="3.30.700.10">
    <property type="entry name" value="Glycoprotein, Type 4 Pilin"/>
    <property type="match status" value="1"/>
</dbReference>